<organism evidence="2 3">
    <name type="scientific">Edwardsiella ictaluri</name>
    <dbReference type="NCBI Taxonomy" id="67780"/>
    <lineage>
        <taxon>Bacteria</taxon>
        <taxon>Pseudomonadati</taxon>
        <taxon>Pseudomonadota</taxon>
        <taxon>Gammaproteobacteria</taxon>
        <taxon>Enterobacterales</taxon>
        <taxon>Hafniaceae</taxon>
        <taxon>Edwardsiella</taxon>
    </lineage>
</organism>
<evidence type="ECO:0000313" key="2">
    <source>
        <dbReference type="EMBL" id="WFN97099.1"/>
    </source>
</evidence>
<dbReference type="GeneID" id="69539992"/>
<sequence>MTRTLTHDQQQAAALYLGIPQATLQAVQEIEARTTGFMPDGRPVVLFERHIMFRQLKKHGLDADQLMQQFPDLVNEKAGGWQGSNREHYRLNLAKQIHINSAIESTSWGLFQIMGFHWETLGYRSAVDFELQMNESEQMQLDAFVRFVDANPKIHDALKRQNWPEFARRYNGPQYKRNQYDVKLAAAFEKFSKAVA</sequence>
<dbReference type="InterPro" id="IPR024408">
    <property type="entry name" value="Muramidase"/>
</dbReference>
<evidence type="ECO:0000259" key="1">
    <source>
        <dbReference type="Pfam" id="PF11860"/>
    </source>
</evidence>
<proteinExistence type="predicted"/>
<dbReference type="RefSeq" id="WP_015872363.1">
    <property type="nucleotide sequence ID" value="NZ_CM125427.1"/>
</dbReference>
<name>A0ABY8GI76_EDWIC</name>
<dbReference type="EMBL" id="CP092014">
    <property type="protein sequence ID" value="WFN97099.1"/>
    <property type="molecule type" value="Genomic_DNA"/>
</dbReference>
<evidence type="ECO:0000313" key="3">
    <source>
        <dbReference type="Proteomes" id="UP001222680"/>
    </source>
</evidence>
<keyword evidence="3" id="KW-1185">Reference proteome</keyword>
<gene>
    <name evidence="2" type="ORF">MAY91_03005</name>
</gene>
<dbReference type="Pfam" id="PF11860">
    <property type="entry name" value="Muramidase"/>
    <property type="match status" value="1"/>
</dbReference>
<reference evidence="2 3" key="1">
    <citation type="submission" date="2022-02" db="EMBL/GenBank/DDBJ databases">
        <title>Phenotypic, genotypic and serological characterization of Edwardsiella ictaluri from catfish and ornamental fish species.</title>
        <authorList>
            <person name="Rose D."/>
            <person name="Tekedar H.C."/>
            <person name="Waldbieser G.C."/>
            <person name="Aarattuthodi S."/>
            <person name="Griffin M.J."/>
        </authorList>
    </citation>
    <scope>NUCLEOTIDE SEQUENCE [LARGE SCALE GENOMIC DNA]</scope>
    <source>
        <strain evidence="2 3">13 TAL-140 K3</strain>
    </source>
</reference>
<dbReference type="Proteomes" id="UP001222680">
    <property type="component" value="Chromosome"/>
</dbReference>
<accession>A0ABY8GI76</accession>
<protein>
    <submittedName>
        <fullName evidence="2">N-acetylmuramidase family protein</fullName>
    </submittedName>
</protein>
<feature type="domain" description="N-acetylmuramidase" evidence="1">
    <location>
        <begin position="22"/>
        <end position="191"/>
    </location>
</feature>